<dbReference type="RefSeq" id="WP_188912664.1">
    <property type="nucleotide sequence ID" value="NZ_BMIQ01000009.1"/>
</dbReference>
<evidence type="ECO:0000313" key="3">
    <source>
        <dbReference type="Proteomes" id="UP000644699"/>
    </source>
</evidence>
<evidence type="ECO:0000256" key="1">
    <source>
        <dbReference type="SAM" id="MobiDB-lite"/>
    </source>
</evidence>
<comment type="caution">
    <text evidence="2">The sequence shown here is derived from an EMBL/GenBank/DDBJ whole genome shotgun (WGS) entry which is preliminary data.</text>
</comment>
<sequence length="141" mass="14262">MPLRQDVGYAPGGLAARGIVAEPLDPLTTATALPAPVATPAPAPAQKRAAPAPMAANPGATAALSDETAPPYEPEKDPIVTGTIIKQQDLTDAYKIRGGKVILPPSIHVPVIDIQDTRSALQEGNAADEGPASPAPAVGRP</sequence>
<dbReference type="Proteomes" id="UP000644699">
    <property type="component" value="Unassembled WGS sequence"/>
</dbReference>
<gene>
    <name evidence="2" type="ORF">GCM10011390_45880</name>
</gene>
<reference evidence="2" key="2">
    <citation type="submission" date="2020-09" db="EMBL/GenBank/DDBJ databases">
        <authorList>
            <person name="Sun Q."/>
            <person name="Zhou Y."/>
        </authorList>
    </citation>
    <scope>NUCLEOTIDE SEQUENCE</scope>
    <source>
        <strain evidence="2">CGMCC 1.15367</strain>
    </source>
</reference>
<feature type="region of interest" description="Disordered" evidence="1">
    <location>
        <begin position="35"/>
        <end position="79"/>
    </location>
</feature>
<feature type="compositionally biased region" description="Low complexity" evidence="1">
    <location>
        <begin position="44"/>
        <end position="63"/>
    </location>
</feature>
<dbReference type="EMBL" id="BMIQ01000009">
    <property type="protein sequence ID" value="GGE21369.1"/>
    <property type="molecule type" value="Genomic_DNA"/>
</dbReference>
<keyword evidence="3" id="KW-1185">Reference proteome</keyword>
<evidence type="ECO:0000313" key="2">
    <source>
        <dbReference type="EMBL" id="GGE21369.1"/>
    </source>
</evidence>
<proteinExistence type="predicted"/>
<feature type="region of interest" description="Disordered" evidence="1">
    <location>
        <begin position="118"/>
        <end position="141"/>
    </location>
</feature>
<organism evidence="2 3">
    <name type="scientific">Aureimonas endophytica</name>
    <dbReference type="NCBI Taxonomy" id="2027858"/>
    <lineage>
        <taxon>Bacteria</taxon>
        <taxon>Pseudomonadati</taxon>
        <taxon>Pseudomonadota</taxon>
        <taxon>Alphaproteobacteria</taxon>
        <taxon>Hyphomicrobiales</taxon>
        <taxon>Aurantimonadaceae</taxon>
        <taxon>Aureimonas</taxon>
    </lineage>
</organism>
<protein>
    <submittedName>
        <fullName evidence="2">Uncharacterized protein</fullName>
    </submittedName>
</protein>
<dbReference type="AlphaFoldDB" id="A0A917A0G7"/>
<name>A0A917A0G7_9HYPH</name>
<reference evidence="2" key="1">
    <citation type="journal article" date="2014" name="Int. J. Syst. Evol. Microbiol.">
        <title>Complete genome sequence of Corynebacterium casei LMG S-19264T (=DSM 44701T), isolated from a smear-ripened cheese.</title>
        <authorList>
            <consortium name="US DOE Joint Genome Institute (JGI-PGF)"/>
            <person name="Walter F."/>
            <person name="Albersmeier A."/>
            <person name="Kalinowski J."/>
            <person name="Ruckert C."/>
        </authorList>
    </citation>
    <scope>NUCLEOTIDE SEQUENCE</scope>
    <source>
        <strain evidence="2">CGMCC 1.15367</strain>
    </source>
</reference>
<accession>A0A917A0G7</accession>